<evidence type="ECO:0000313" key="2">
    <source>
        <dbReference type="EMBL" id="KUI65667.1"/>
    </source>
</evidence>
<dbReference type="Proteomes" id="UP000078559">
    <property type="component" value="Chromosome 1"/>
</dbReference>
<dbReference type="EMBL" id="CM003098">
    <property type="protein sequence ID" value="KUI65667.1"/>
    <property type="molecule type" value="Genomic_DNA"/>
</dbReference>
<evidence type="ECO:0000313" key="3">
    <source>
        <dbReference type="Proteomes" id="UP000078559"/>
    </source>
</evidence>
<reference evidence="2" key="1">
    <citation type="submission" date="2014-12" db="EMBL/GenBank/DDBJ databases">
        <title>Genome Sequence of Valsa Canker Pathogens Uncovers a Specific Adaption of Colonization on Woody Bark.</title>
        <authorList>
            <person name="Yin Z."/>
            <person name="Liu H."/>
            <person name="Gao X."/>
            <person name="Li Z."/>
            <person name="Song N."/>
            <person name="Ke X."/>
            <person name="Dai Q."/>
            <person name="Wu Y."/>
            <person name="Sun Y."/>
            <person name="Xu J.-R."/>
            <person name="Kang Z.K."/>
            <person name="Wang L."/>
            <person name="Huang L."/>
        </authorList>
    </citation>
    <scope>NUCLEOTIDE SEQUENCE [LARGE SCALE GENOMIC DNA]</scope>
    <source>
        <strain evidence="2">03-8</strain>
    </source>
</reference>
<sequence>MASRKLPGSRQSSAKDKENLKHQLPPVHPQNASQEDCRIRRRAKKREMAAAA</sequence>
<proteinExistence type="predicted"/>
<feature type="region of interest" description="Disordered" evidence="1">
    <location>
        <begin position="1"/>
        <end position="52"/>
    </location>
</feature>
<organism evidence="2 3">
    <name type="scientific">Cytospora mali</name>
    <name type="common">Apple Valsa canker fungus</name>
    <name type="synonym">Valsa mali</name>
    <dbReference type="NCBI Taxonomy" id="578113"/>
    <lineage>
        <taxon>Eukaryota</taxon>
        <taxon>Fungi</taxon>
        <taxon>Dikarya</taxon>
        <taxon>Ascomycota</taxon>
        <taxon>Pezizomycotina</taxon>
        <taxon>Sordariomycetes</taxon>
        <taxon>Sordariomycetidae</taxon>
        <taxon>Diaporthales</taxon>
        <taxon>Cytosporaceae</taxon>
        <taxon>Cytospora</taxon>
    </lineage>
</organism>
<dbReference type="SMR" id="A0A194VNV3"/>
<evidence type="ECO:0000256" key="1">
    <source>
        <dbReference type="SAM" id="MobiDB-lite"/>
    </source>
</evidence>
<gene>
    <name evidence="2" type="ORF">VM1G_11318</name>
</gene>
<name>A0A194VNV3_CYTMA</name>
<dbReference type="AlphaFoldDB" id="A0A194VNV3"/>
<accession>A0A194VNV3</accession>
<protein>
    <submittedName>
        <fullName evidence="2">Uncharacterized protein</fullName>
    </submittedName>
</protein>
<keyword evidence="3" id="KW-1185">Reference proteome</keyword>